<protein>
    <submittedName>
        <fullName evidence="2">Sulfotransferase domain protein</fullName>
    </submittedName>
</protein>
<evidence type="ECO:0000313" key="2">
    <source>
        <dbReference type="EMBL" id="KKO20130.1"/>
    </source>
</evidence>
<keyword evidence="1" id="KW-0808">Transferase</keyword>
<dbReference type="Gene3D" id="3.40.50.300">
    <property type="entry name" value="P-loop containing nucleotide triphosphate hydrolases"/>
    <property type="match status" value="1"/>
</dbReference>
<dbReference type="PANTHER" id="PTHR12788">
    <property type="entry name" value="PROTEIN-TYROSINE SULFOTRANSFERASE 2"/>
    <property type="match status" value="1"/>
</dbReference>
<gene>
    <name evidence="2" type="ORF">BROFUL_01155</name>
</gene>
<dbReference type="SUPFAM" id="SSF52540">
    <property type="entry name" value="P-loop containing nucleoside triphosphate hydrolases"/>
    <property type="match status" value="1"/>
</dbReference>
<dbReference type="Pfam" id="PF13469">
    <property type="entry name" value="Sulfotransfer_3"/>
    <property type="match status" value="1"/>
</dbReference>
<keyword evidence="3" id="KW-1185">Reference proteome</keyword>
<dbReference type="InterPro" id="IPR026634">
    <property type="entry name" value="TPST-like"/>
</dbReference>
<name>A0A0M2UX54_9BACT</name>
<dbReference type="EMBL" id="LAQJ01000124">
    <property type="protein sequence ID" value="KKO20130.1"/>
    <property type="molecule type" value="Genomic_DNA"/>
</dbReference>
<proteinExistence type="predicted"/>
<evidence type="ECO:0000256" key="1">
    <source>
        <dbReference type="ARBA" id="ARBA00022679"/>
    </source>
</evidence>
<accession>A0A0M2UX54</accession>
<dbReference type="GO" id="GO:0008476">
    <property type="term" value="F:protein-tyrosine sulfotransferase activity"/>
    <property type="evidence" value="ECO:0007669"/>
    <property type="project" value="InterPro"/>
</dbReference>
<dbReference type="AlphaFoldDB" id="A0A0M2UX54"/>
<organism evidence="2 3">
    <name type="scientific">Candidatus Brocadia fulgida</name>
    <dbReference type="NCBI Taxonomy" id="380242"/>
    <lineage>
        <taxon>Bacteria</taxon>
        <taxon>Pseudomonadati</taxon>
        <taxon>Planctomycetota</taxon>
        <taxon>Candidatus Brocadiia</taxon>
        <taxon>Candidatus Brocadiales</taxon>
        <taxon>Candidatus Brocadiaceae</taxon>
        <taxon>Candidatus Brocadia</taxon>
    </lineage>
</organism>
<sequence>METMESDNRVNALDCNAPLFVVGCYRSGTSLLRLILNAHSKIYIGGETGYIPIFGAQLNAFGDLSIDSNLFTLLHEINKYLKRRVHGWEKLPSAEVIIKRLKKRTFQDIVMNINAYFNTKSTVEIWGDKTPLYVNSIIFLGKLFPISKFINIVRDGRDVAVSALRAKLGGTNLADISLEWNECVLNGMLAERYFGPDRVMTVRYEDLVSDPKKTLLTICNYLKINYEESMLQYYASSDAQTASNIKHHGNVAKPIFSDSVGGYKKTLKQDQRKALELYMWNTLMTYGYDLEFDFMPPPPRYRRYLALLHSWVNLILRSTLLKFTRRIWAPHKKIEANNVLREK</sequence>
<evidence type="ECO:0000313" key="3">
    <source>
        <dbReference type="Proteomes" id="UP000034954"/>
    </source>
</evidence>
<dbReference type="InterPro" id="IPR027417">
    <property type="entry name" value="P-loop_NTPase"/>
</dbReference>
<reference evidence="2 3" key="1">
    <citation type="journal article" date="2013" name="BMC Microbiol.">
        <title>Identification of the type II cytochrome c maturation pathway in anammox bacteria by comparative genomics.</title>
        <authorList>
            <person name="Ferousi C."/>
            <person name="Speth D.R."/>
            <person name="Reimann J."/>
            <person name="Op den Camp H.J."/>
            <person name="Allen J.W."/>
            <person name="Keltjens J.T."/>
            <person name="Jetten M.S."/>
        </authorList>
    </citation>
    <scope>NUCLEOTIDE SEQUENCE [LARGE SCALE GENOMIC DNA]</scope>
    <source>
        <strain evidence="2">RU1</strain>
    </source>
</reference>
<dbReference type="PANTHER" id="PTHR12788:SF10">
    <property type="entry name" value="PROTEIN-TYROSINE SULFOTRANSFERASE"/>
    <property type="match status" value="1"/>
</dbReference>
<dbReference type="Proteomes" id="UP000034954">
    <property type="component" value="Unassembled WGS sequence"/>
</dbReference>
<comment type="caution">
    <text evidence="2">The sequence shown here is derived from an EMBL/GenBank/DDBJ whole genome shotgun (WGS) entry which is preliminary data.</text>
</comment>